<sequence length="275" mass="30805">MYKTTIILTFCLIMLVGNVWADRNVSPGAYAKAWKDAKEKYEDLTGEKKPELTSKKKSSGITKAAKAADKAYDGMEGNVNKKSYKKYESAIKKLRKKTKAYLKVLEKAKKELDDKDKEKAVDVLIAYVKAIAATAKGNLATKKSALKKHDAKTLAVTNAKDLLKATVKKADIFIADIEAAKTIDEKIAAFNKDVHTISRDMGMQLNTLKKFGKEKFKKEAGELFKISGRWGSNSPSLIDVKDDATDNEKLEAFNEEYDIFAPMHKDIYKFSKKLK</sequence>
<evidence type="ECO:0000313" key="3">
    <source>
        <dbReference type="EMBL" id="BBM84263.1"/>
    </source>
</evidence>
<organism evidence="3 4">
    <name type="scientific">Uabimicrobium amorphum</name>
    <dbReference type="NCBI Taxonomy" id="2596890"/>
    <lineage>
        <taxon>Bacteria</taxon>
        <taxon>Pseudomonadati</taxon>
        <taxon>Planctomycetota</taxon>
        <taxon>Candidatus Uabimicrobiia</taxon>
        <taxon>Candidatus Uabimicrobiales</taxon>
        <taxon>Candidatus Uabimicrobiaceae</taxon>
        <taxon>Candidatus Uabimicrobium</taxon>
    </lineage>
</organism>
<name>A0A5S9ILU4_UABAM</name>
<keyword evidence="2" id="KW-0732">Signal</keyword>
<feature type="chain" id="PRO_5024887323" evidence="2">
    <location>
        <begin position="22"/>
        <end position="275"/>
    </location>
</feature>
<feature type="signal peptide" evidence="2">
    <location>
        <begin position="1"/>
        <end position="21"/>
    </location>
</feature>
<gene>
    <name evidence="3" type="ORF">UABAM_02620</name>
</gene>
<protein>
    <submittedName>
        <fullName evidence="3">Uncharacterized protein</fullName>
    </submittedName>
</protein>
<dbReference type="AlphaFoldDB" id="A0A5S9ILU4"/>
<feature type="coiled-coil region" evidence="1">
    <location>
        <begin position="91"/>
        <end position="118"/>
    </location>
</feature>
<accession>A0A5S9ILU4</accession>
<dbReference type="Proteomes" id="UP000326354">
    <property type="component" value="Chromosome"/>
</dbReference>
<keyword evidence="1" id="KW-0175">Coiled coil</keyword>
<evidence type="ECO:0000256" key="1">
    <source>
        <dbReference type="SAM" id="Coils"/>
    </source>
</evidence>
<keyword evidence="4" id="KW-1185">Reference proteome</keyword>
<dbReference type="RefSeq" id="WP_151968429.1">
    <property type="nucleotide sequence ID" value="NZ_AP019860.1"/>
</dbReference>
<proteinExistence type="predicted"/>
<dbReference type="EMBL" id="AP019860">
    <property type="protein sequence ID" value="BBM84263.1"/>
    <property type="molecule type" value="Genomic_DNA"/>
</dbReference>
<evidence type="ECO:0000313" key="4">
    <source>
        <dbReference type="Proteomes" id="UP000326354"/>
    </source>
</evidence>
<reference evidence="3 4" key="1">
    <citation type="submission" date="2019-08" db="EMBL/GenBank/DDBJ databases">
        <title>Complete genome sequence of Candidatus Uab amorphum.</title>
        <authorList>
            <person name="Shiratori T."/>
            <person name="Suzuki S."/>
            <person name="Kakizawa Y."/>
            <person name="Ishida K."/>
        </authorList>
    </citation>
    <scope>NUCLEOTIDE SEQUENCE [LARGE SCALE GENOMIC DNA]</scope>
    <source>
        <strain evidence="3 4">SRT547</strain>
    </source>
</reference>
<dbReference type="KEGG" id="uam:UABAM_02620"/>
<evidence type="ECO:0000256" key="2">
    <source>
        <dbReference type="SAM" id="SignalP"/>
    </source>
</evidence>